<feature type="transmembrane region" description="Helical" evidence="1">
    <location>
        <begin position="94"/>
        <end position="116"/>
    </location>
</feature>
<reference evidence="2 3" key="1">
    <citation type="submission" date="2023-12" db="EMBL/GenBank/DDBJ databases">
        <title>Baltic Sea Cyanobacteria.</title>
        <authorList>
            <person name="Delbaje E."/>
            <person name="Fewer D.P."/>
            <person name="Shishido T.K."/>
        </authorList>
    </citation>
    <scope>NUCLEOTIDE SEQUENCE [LARGE SCALE GENOMIC DNA]</scope>
    <source>
        <strain evidence="2 3">UHCC 0281</strain>
    </source>
</reference>
<organism evidence="2 3">
    <name type="scientific">Cyanobium gracile UHCC 0281</name>
    <dbReference type="NCBI Taxonomy" id="3110309"/>
    <lineage>
        <taxon>Bacteria</taxon>
        <taxon>Bacillati</taxon>
        <taxon>Cyanobacteriota</taxon>
        <taxon>Cyanophyceae</taxon>
        <taxon>Synechococcales</taxon>
        <taxon>Prochlorococcaceae</taxon>
        <taxon>Cyanobium</taxon>
    </lineage>
</organism>
<feature type="transmembrane region" description="Helical" evidence="1">
    <location>
        <begin position="61"/>
        <end position="82"/>
    </location>
</feature>
<keyword evidence="3" id="KW-1185">Reference proteome</keyword>
<proteinExistence type="predicted"/>
<keyword evidence="1" id="KW-1133">Transmembrane helix</keyword>
<sequence>MDATEPSFSGNQEVRLKKEAANAFSVIGLVSIGLGLAVLVFSSLPVRLLDPVWQLQLSGALTAAGFSLLIGSLLVCTAGAFPGSAQPIGNNVKLLRNICTWVAILYLVLIPIQLYAGMRVLRQQSSEEGRTQAIWKKFKRQLEATSNEQELRTLLGQLPQPINLPAKLDQPFGSFKQTIVAQADSRFNALAYQTDQARSKRLQGFISEAANNSIKSLLMATGFAALAQGKPGGPTLLGQALRVFGNKSRKRSRSV</sequence>
<gene>
    <name evidence="2" type="ORF">VB739_05750</name>
</gene>
<protein>
    <submittedName>
        <fullName evidence="2">Uncharacterized protein</fullName>
    </submittedName>
</protein>
<dbReference type="RefSeq" id="WP_323356145.1">
    <property type="nucleotide sequence ID" value="NZ_JAYGHY010000012.1"/>
</dbReference>
<accession>A0ABU5SUM2</accession>
<dbReference type="Proteomes" id="UP001302329">
    <property type="component" value="Unassembled WGS sequence"/>
</dbReference>
<keyword evidence="1" id="KW-0812">Transmembrane</keyword>
<evidence type="ECO:0000313" key="3">
    <source>
        <dbReference type="Proteomes" id="UP001302329"/>
    </source>
</evidence>
<evidence type="ECO:0000313" key="2">
    <source>
        <dbReference type="EMBL" id="MEA5442052.1"/>
    </source>
</evidence>
<name>A0ABU5SUM2_9CYAN</name>
<dbReference type="EMBL" id="JAYGHY010000012">
    <property type="protein sequence ID" value="MEA5442052.1"/>
    <property type="molecule type" value="Genomic_DNA"/>
</dbReference>
<evidence type="ECO:0000256" key="1">
    <source>
        <dbReference type="SAM" id="Phobius"/>
    </source>
</evidence>
<keyword evidence="1" id="KW-0472">Membrane</keyword>
<comment type="caution">
    <text evidence="2">The sequence shown here is derived from an EMBL/GenBank/DDBJ whole genome shotgun (WGS) entry which is preliminary data.</text>
</comment>
<feature type="transmembrane region" description="Helical" evidence="1">
    <location>
        <begin position="21"/>
        <end position="41"/>
    </location>
</feature>